<proteinExistence type="predicted"/>
<keyword evidence="7" id="KW-1185">Reference proteome</keyword>
<dbReference type="PANTHER" id="PTHR30055:SF238">
    <property type="entry name" value="MYCOFACTOCIN BIOSYNTHESIS TRANSCRIPTIONAL REGULATOR MFTR-RELATED"/>
    <property type="match status" value="1"/>
</dbReference>
<dbReference type="PANTHER" id="PTHR30055">
    <property type="entry name" value="HTH-TYPE TRANSCRIPTIONAL REGULATOR RUTR"/>
    <property type="match status" value="1"/>
</dbReference>
<dbReference type="SUPFAM" id="SSF46689">
    <property type="entry name" value="Homeodomain-like"/>
    <property type="match status" value="1"/>
</dbReference>
<dbReference type="InterPro" id="IPR009057">
    <property type="entry name" value="Homeodomain-like_sf"/>
</dbReference>
<dbReference type="Pfam" id="PF00440">
    <property type="entry name" value="TetR_N"/>
    <property type="match status" value="1"/>
</dbReference>
<organism evidence="6 7">
    <name type="scientific">Catenulispora subtropica</name>
    <dbReference type="NCBI Taxonomy" id="450798"/>
    <lineage>
        <taxon>Bacteria</taxon>
        <taxon>Bacillati</taxon>
        <taxon>Actinomycetota</taxon>
        <taxon>Actinomycetes</taxon>
        <taxon>Catenulisporales</taxon>
        <taxon>Catenulisporaceae</taxon>
        <taxon>Catenulispora</taxon>
    </lineage>
</organism>
<dbReference type="Proteomes" id="UP001499854">
    <property type="component" value="Unassembled WGS sequence"/>
</dbReference>
<keyword evidence="1" id="KW-0805">Transcription regulation</keyword>
<evidence type="ECO:0000313" key="6">
    <source>
        <dbReference type="EMBL" id="GAA1955984.1"/>
    </source>
</evidence>
<protein>
    <submittedName>
        <fullName evidence="6">TetR/AcrR family transcriptional regulator</fullName>
    </submittedName>
</protein>
<evidence type="ECO:0000313" key="7">
    <source>
        <dbReference type="Proteomes" id="UP001499854"/>
    </source>
</evidence>
<dbReference type="InterPro" id="IPR050109">
    <property type="entry name" value="HTH-type_TetR-like_transc_reg"/>
</dbReference>
<evidence type="ECO:0000256" key="1">
    <source>
        <dbReference type="ARBA" id="ARBA00023015"/>
    </source>
</evidence>
<keyword evidence="3" id="KW-0804">Transcription</keyword>
<evidence type="ECO:0000256" key="3">
    <source>
        <dbReference type="ARBA" id="ARBA00023163"/>
    </source>
</evidence>
<comment type="caution">
    <text evidence="6">The sequence shown here is derived from an EMBL/GenBank/DDBJ whole genome shotgun (WGS) entry which is preliminary data.</text>
</comment>
<sequence>MPTGIAIRDPREQLFAAAERVLLRSGTEALTSRAVTEEAGVAKGVLHRHFADFDAFLTDYVLDRARRVAELDERLRGRAGQGEVVDNLTEAVYELFSPLATKIVALIAFRDGVRARLRAAGTTGVPVLGEGQRMLAGYLEAERGLGRLAPDTDVDLMALMLIGTVHMTYADHGDVPPGPAEVRRVVAGVVSR</sequence>
<evidence type="ECO:0000259" key="5">
    <source>
        <dbReference type="PROSITE" id="PS50977"/>
    </source>
</evidence>
<evidence type="ECO:0000256" key="4">
    <source>
        <dbReference type="PROSITE-ProRule" id="PRU00335"/>
    </source>
</evidence>
<dbReference type="RefSeq" id="WP_344655685.1">
    <property type="nucleotide sequence ID" value="NZ_BAAAQM010000003.1"/>
</dbReference>
<feature type="DNA-binding region" description="H-T-H motif" evidence="4">
    <location>
        <begin position="31"/>
        <end position="50"/>
    </location>
</feature>
<feature type="domain" description="HTH tetR-type" evidence="5">
    <location>
        <begin position="8"/>
        <end position="68"/>
    </location>
</feature>
<evidence type="ECO:0000256" key="2">
    <source>
        <dbReference type="ARBA" id="ARBA00023125"/>
    </source>
</evidence>
<reference evidence="6 7" key="1">
    <citation type="journal article" date="2019" name="Int. J. Syst. Evol. Microbiol.">
        <title>The Global Catalogue of Microorganisms (GCM) 10K type strain sequencing project: providing services to taxonomists for standard genome sequencing and annotation.</title>
        <authorList>
            <consortium name="The Broad Institute Genomics Platform"/>
            <consortium name="The Broad Institute Genome Sequencing Center for Infectious Disease"/>
            <person name="Wu L."/>
            <person name="Ma J."/>
        </authorList>
    </citation>
    <scope>NUCLEOTIDE SEQUENCE [LARGE SCALE GENOMIC DNA]</scope>
    <source>
        <strain evidence="6 7">JCM 16013</strain>
    </source>
</reference>
<dbReference type="InterPro" id="IPR001647">
    <property type="entry name" value="HTH_TetR"/>
</dbReference>
<accession>A0ABN2QPT5</accession>
<gene>
    <name evidence="6" type="ORF">GCM10009838_09710</name>
</gene>
<dbReference type="PROSITE" id="PS50977">
    <property type="entry name" value="HTH_TETR_2"/>
    <property type="match status" value="1"/>
</dbReference>
<keyword evidence="2 4" id="KW-0238">DNA-binding</keyword>
<dbReference type="EMBL" id="BAAAQM010000003">
    <property type="protein sequence ID" value="GAA1955984.1"/>
    <property type="molecule type" value="Genomic_DNA"/>
</dbReference>
<dbReference type="Gene3D" id="1.10.357.10">
    <property type="entry name" value="Tetracycline Repressor, domain 2"/>
    <property type="match status" value="1"/>
</dbReference>
<name>A0ABN2QPT5_9ACTN</name>